<evidence type="ECO:0000313" key="11">
    <source>
        <dbReference type="Proteomes" id="UP000440367"/>
    </source>
</evidence>
<dbReference type="EMBL" id="QXGA01000538">
    <property type="protein sequence ID" value="KAE9144482.1"/>
    <property type="molecule type" value="Genomic_DNA"/>
</dbReference>
<dbReference type="Proteomes" id="UP000433483">
    <property type="component" value="Unassembled WGS sequence"/>
</dbReference>
<name>A0A6A3F2F1_9STRA</name>
<evidence type="ECO:0000313" key="2">
    <source>
        <dbReference type="EMBL" id="KAE8936408.1"/>
    </source>
</evidence>
<dbReference type="EMBL" id="QXGB01000677">
    <property type="protein sequence ID" value="KAE9207296.1"/>
    <property type="molecule type" value="Genomic_DNA"/>
</dbReference>
<dbReference type="Proteomes" id="UP000440367">
    <property type="component" value="Unassembled WGS sequence"/>
</dbReference>
<dbReference type="OrthoDB" id="79647at2759"/>
<evidence type="ECO:0000313" key="13">
    <source>
        <dbReference type="Proteomes" id="UP000460718"/>
    </source>
</evidence>
<accession>A0A6A3F2F1</accession>
<dbReference type="EMBL" id="QXFW01001376">
    <property type="protein sequence ID" value="KAE8991772.1"/>
    <property type="molecule type" value="Genomic_DNA"/>
</dbReference>
<evidence type="ECO:0000313" key="10">
    <source>
        <dbReference type="Proteomes" id="UP000433483"/>
    </source>
</evidence>
<organism evidence="2 9">
    <name type="scientific">Phytophthora fragariae</name>
    <dbReference type="NCBI Taxonomy" id="53985"/>
    <lineage>
        <taxon>Eukaryota</taxon>
        <taxon>Sar</taxon>
        <taxon>Stramenopiles</taxon>
        <taxon>Oomycota</taxon>
        <taxon>Peronosporomycetes</taxon>
        <taxon>Peronosporales</taxon>
        <taxon>Peronosporaceae</taxon>
        <taxon>Phytophthora</taxon>
    </lineage>
</organism>
<sequence>MPRHTTLHYIEIFPQQPAATSSSRHRWQSVHRTHVGYAKPERVVADPADAVSSGYNRVFLPRCRLGDPSGHRSAVANGVNASDADFPIAVNTQEMIPPDMVMKRMMDLVGESLPPDAIKSRKLRTHKLSSGSFASPTRTSAIKKVLEGCREGFNGSRSRGIWQSDEEIVPESPQSDSVRPLQPDAEPEEPLGARVVDLT</sequence>
<dbReference type="Proteomes" id="UP000440732">
    <property type="component" value="Unassembled WGS sequence"/>
</dbReference>
<comment type="caution">
    <text evidence="2">The sequence shown here is derived from an EMBL/GenBank/DDBJ whole genome shotgun (WGS) entry which is preliminary data.</text>
</comment>
<dbReference type="EMBL" id="QXGF01000722">
    <property type="protein sequence ID" value="KAE8936408.1"/>
    <property type="molecule type" value="Genomic_DNA"/>
</dbReference>
<evidence type="ECO:0000313" key="9">
    <source>
        <dbReference type="Proteomes" id="UP000429523"/>
    </source>
</evidence>
<keyword evidence="10" id="KW-1185">Reference proteome</keyword>
<proteinExistence type="predicted"/>
<feature type="region of interest" description="Disordered" evidence="1">
    <location>
        <begin position="155"/>
        <end position="199"/>
    </location>
</feature>
<evidence type="ECO:0000313" key="3">
    <source>
        <dbReference type="EMBL" id="KAE8991772.1"/>
    </source>
</evidence>
<dbReference type="Proteomes" id="UP000429523">
    <property type="component" value="Unassembled WGS sequence"/>
</dbReference>
<evidence type="ECO:0000313" key="12">
    <source>
        <dbReference type="Proteomes" id="UP000440732"/>
    </source>
</evidence>
<evidence type="ECO:0000313" key="4">
    <source>
        <dbReference type="EMBL" id="KAE9108215.1"/>
    </source>
</evidence>
<protein>
    <submittedName>
        <fullName evidence="2">Uncharacterized protein</fullName>
    </submittedName>
</protein>
<gene>
    <name evidence="8" type="ORF">PF002_g12715</name>
    <name evidence="7" type="ORF">PF004_g11510</name>
    <name evidence="6" type="ORF">PF005_g12675</name>
    <name evidence="5" type="ORF">PF006_g10589</name>
    <name evidence="2" type="ORF">PF009_g13670</name>
    <name evidence="4" type="ORF">PF010_g11983</name>
    <name evidence="3" type="ORF">PF011_g17810</name>
</gene>
<evidence type="ECO:0000313" key="6">
    <source>
        <dbReference type="EMBL" id="KAE9207296.1"/>
    </source>
</evidence>
<dbReference type="Proteomes" id="UP000488956">
    <property type="component" value="Unassembled WGS sequence"/>
</dbReference>
<evidence type="ECO:0000313" key="15">
    <source>
        <dbReference type="Proteomes" id="UP000488956"/>
    </source>
</evidence>
<evidence type="ECO:0000313" key="8">
    <source>
        <dbReference type="EMBL" id="KAE9231368.1"/>
    </source>
</evidence>
<dbReference type="Proteomes" id="UP000460718">
    <property type="component" value="Unassembled WGS sequence"/>
</dbReference>
<dbReference type="AlphaFoldDB" id="A0A6A3F2F1"/>
<evidence type="ECO:0000313" key="5">
    <source>
        <dbReference type="EMBL" id="KAE9144482.1"/>
    </source>
</evidence>
<evidence type="ECO:0000313" key="7">
    <source>
        <dbReference type="EMBL" id="KAE9226902.1"/>
    </source>
</evidence>
<dbReference type="Proteomes" id="UP000476176">
    <property type="component" value="Unassembled WGS sequence"/>
</dbReference>
<evidence type="ECO:0000256" key="1">
    <source>
        <dbReference type="SAM" id="MobiDB-lite"/>
    </source>
</evidence>
<dbReference type="EMBL" id="QXGC01000632">
    <property type="protein sequence ID" value="KAE9226902.1"/>
    <property type="molecule type" value="Genomic_DNA"/>
</dbReference>
<reference evidence="9 10" key="1">
    <citation type="submission" date="2018-08" db="EMBL/GenBank/DDBJ databases">
        <title>Genomic investigation of the strawberry pathogen Phytophthora fragariae indicates pathogenicity is determined by transcriptional variation in three key races.</title>
        <authorList>
            <person name="Adams T.M."/>
            <person name="Armitage A.D."/>
            <person name="Sobczyk M.K."/>
            <person name="Bates H.J."/>
            <person name="Dunwell J.M."/>
            <person name="Nellist C.F."/>
            <person name="Harrison R.J."/>
        </authorList>
    </citation>
    <scope>NUCLEOTIDE SEQUENCE [LARGE SCALE GENOMIC DNA]</scope>
    <source>
        <strain evidence="8 11">BC-1</strain>
        <strain evidence="7 14">BC-23</strain>
        <strain evidence="6 10">NOV-27</strain>
        <strain evidence="5 12">NOV-5</strain>
        <strain evidence="2 9">NOV-9</strain>
        <strain evidence="4 15">ONT-3</strain>
        <strain evidence="3 13">SCRP245</strain>
    </source>
</reference>
<evidence type="ECO:0000313" key="14">
    <source>
        <dbReference type="Proteomes" id="UP000476176"/>
    </source>
</evidence>
<dbReference type="EMBL" id="QXGD01000623">
    <property type="protein sequence ID" value="KAE9231368.1"/>
    <property type="molecule type" value="Genomic_DNA"/>
</dbReference>
<dbReference type="EMBL" id="QXFX01000655">
    <property type="protein sequence ID" value="KAE9108215.1"/>
    <property type="molecule type" value="Genomic_DNA"/>
</dbReference>